<dbReference type="PANTHER" id="PTHR10192:SF5">
    <property type="entry name" value="GEPHYRIN"/>
    <property type="match status" value="1"/>
</dbReference>
<dbReference type="EC" id="2.10.1.1" evidence="6"/>
<dbReference type="AlphaFoldDB" id="A0A4R6IF78"/>
<dbReference type="Gene3D" id="3.90.105.10">
    <property type="entry name" value="Molybdopterin biosynthesis moea protein, domain 2"/>
    <property type="match status" value="1"/>
</dbReference>
<comment type="pathway">
    <text evidence="2 6">Cofactor biosynthesis; molybdopterin biosynthesis.</text>
</comment>
<dbReference type="InterPro" id="IPR001453">
    <property type="entry name" value="MoaB/Mog_dom"/>
</dbReference>
<keyword evidence="4 6" id="KW-0501">Molybdenum cofactor biosynthesis</keyword>
<comment type="cofactor">
    <cofactor evidence="6">
        <name>Mg(2+)</name>
        <dbReference type="ChEBI" id="CHEBI:18420"/>
    </cofactor>
</comment>
<protein>
    <recommendedName>
        <fullName evidence="6">Molybdopterin molybdenumtransferase</fullName>
        <ecNumber evidence="6">2.10.1.1</ecNumber>
    </recommendedName>
</protein>
<organism evidence="8 9">
    <name type="scientific">Pedobacter duraquae</name>
    <dbReference type="NCBI Taxonomy" id="425511"/>
    <lineage>
        <taxon>Bacteria</taxon>
        <taxon>Pseudomonadati</taxon>
        <taxon>Bacteroidota</taxon>
        <taxon>Sphingobacteriia</taxon>
        <taxon>Sphingobacteriales</taxon>
        <taxon>Sphingobacteriaceae</taxon>
        <taxon>Pedobacter</taxon>
    </lineage>
</organism>
<dbReference type="GO" id="GO:0005829">
    <property type="term" value="C:cytosol"/>
    <property type="evidence" value="ECO:0007669"/>
    <property type="project" value="TreeGrafter"/>
</dbReference>
<dbReference type="GO" id="GO:0006777">
    <property type="term" value="P:Mo-molybdopterin cofactor biosynthetic process"/>
    <property type="evidence" value="ECO:0007669"/>
    <property type="project" value="UniProtKB-UniRule"/>
</dbReference>
<comment type="catalytic activity">
    <reaction evidence="5">
        <text>adenylyl-molybdopterin + molybdate = Mo-molybdopterin + AMP + H(+)</text>
        <dbReference type="Rhea" id="RHEA:35047"/>
        <dbReference type="ChEBI" id="CHEBI:15378"/>
        <dbReference type="ChEBI" id="CHEBI:36264"/>
        <dbReference type="ChEBI" id="CHEBI:62727"/>
        <dbReference type="ChEBI" id="CHEBI:71302"/>
        <dbReference type="ChEBI" id="CHEBI:456215"/>
        <dbReference type="EC" id="2.10.1.1"/>
    </reaction>
</comment>
<reference evidence="8 9" key="1">
    <citation type="submission" date="2019-03" db="EMBL/GenBank/DDBJ databases">
        <title>Genomic Encyclopedia of Archaeal and Bacterial Type Strains, Phase II (KMG-II): from individual species to whole genera.</title>
        <authorList>
            <person name="Goeker M."/>
        </authorList>
    </citation>
    <scope>NUCLEOTIDE SEQUENCE [LARGE SCALE GENOMIC DNA]</scope>
    <source>
        <strain evidence="8 9">DSM 19034</strain>
    </source>
</reference>
<evidence type="ECO:0000256" key="5">
    <source>
        <dbReference type="ARBA" id="ARBA00047317"/>
    </source>
</evidence>
<dbReference type="PANTHER" id="PTHR10192">
    <property type="entry name" value="MOLYBDOPTERIN BIOSYNTHESIS PROTEIN"/>
    <property type="match status" value="1"/>
</dbReference>
<dbReference type="Gene3D" id="2.40.340.10">
    <property type="entry name" value="MoeA, C-terminal, domain IV"/>
    <property type="match status" value="1"/>
</dbReference>
<dbReference type="Pfam" id="PF00994">
    <property type="entry name" value="MoCF_biosynth"/>
    <property type="match status" value="1"/>
</dbReference>
<dbReference type="Gene3D" id="3.40.980.10">
    <property type="entry name" value="MoaB/Mog-like domain"/>
    <property type="match status" value="1"/>
</dbReference>
<keyword evidence="6 8" id="KW-0808">Transferase</keyword>
<evidence type="ECO:0000256" key="1">
    <source>
        <dbReference type="ARBA" id="ARBA00002901"/>
    </source>
</evidence>
<name>A0A4R6IF78_9SPHI</name>
<dbReference type="NCBIfam" id="TIGR00177">
    <property type="entry name" value="molyb_syn"/>
    <property type="match status" value="1"/>
</dbReference>
<dbReference type="SUPFAM" id="SSF63867">
    <property type="entry name" value="MoeA C-terminal domain-like"/>
    <property type="match status" value="1"/>
</dbReference>
<keyword evidence="6" id="KW-0460">Magnesium</keyword>
<comment type="caution">
    <text evidence="8">The sequence shown here is derived from an EMBL/GenBank/DDBJ whole genome shotgun (WGS) entry which is preliminary data.</text>
</comment>
<dbReference type="GO" id="GO:0061599">
    <property type="term" value="F:molybdopterin molybdotransferase activity"/>
    <property type="evidence" value="ECO:0007669"/>
    <property type="project" value="UniProtKB-UniRule"/>
</dbReference>
<evidence type="ECO:0000256" key="4">
    <source>
        <dbReference type="ARBA" id="ARBA00023150"/>
    </source>
</evidence>
<comment type="similarity">
    <text evidence="3 6">Belongs to the MoeA family.</text>
</comment>
<keyword evidence="6" id="KW-0479">Metal-binding</keyword>
<dbReference type="Proteomes" id="UP000295499">
    <property type="component" value="Unassembled WGS sequence"/>
</dbReference>
<dbReference type="UniPathway" id="UPA00344"/>
<feature type="domain" description="MoaB/Mog" evidence="7">
    <location>
        <begin position="179"/>
        <end position="317"/>
    </location>
</feature>
<dbReference type="Pfam" id="PF03453">
    <property type="entry name" value="MoeA_N"/>
    <property type="match status" value="1"/>
</dbReference>
<evidence type="ECO:0000256" key="6">
    <source>
        <dbReference type="RuleBase" id="RU365090"/>
    </source>
</evidence>
<accession>A0A4R6IF78</accession>
<gene>
    <name evidence="8" type="ORF">CLV32_4187</name>
</gene>
<dbReference type="InterPro" id="IPR005110">
    <property type="entry name" value="MoeA_linker/N"/>
</dbReference>
<dbReference type="OrthoDB" id="9804758at2"/>
<dbReference type="EMBL" id="SNWM01000006">
    <property type="protein sequence ID" value="TDO19565.1"/>
    <property type="molecule type" value="Genomic_DNA"/>
</dbReference>
<comment type="function">
    <text evidence="1 6">Catalyzes the insertion of molybdate into adenylated molybdopterin with the concomitant release of AMP.</text>
</comment>
<evidence type="ECO:0000313" key="8">
    <source>
        <dbReference type="EMBL" id="TDO19565.1"/>
    </source>
</evidence>
<dbReference type="InterPro" id="IPR036425">
    <property type="entry name" value="MoaB/Mog-like_dom_sf"/>
</dbReference>
<dbReference type="CDD" id="cd00887">
    <property type="entry name" value="MoeA"/>
    <property type="match status" value="1"/>
</dbReference>
<proteinExistence type="inferred from homology"/>
<dbReference type="SUPFAM" id="SSF53218">
    <property type="entry name" value="Molybdenum cofactor biosynthesis proteins"/>
    <property type="match status" value="1"/>
</dbReference>
<dbReference type="Pfam" id="PF03454">
    <property type="entry name" value="MoeA_C"/>
    <property type="match status" value="1"/>
</dbReference>
<dbReference type="SUPFAM" id="SSF63882">
    <property type="entry name" value="MoeA N-terminal region -like"/>
    <property type="match status" value="1"/>
</dbReference>
<dbReference type="GO" id="GO:0046872">
    <property type="term" value="F:metal ion binding"/>
    <property type="evidence" value="ECO:0007669"/>
    <property type="project" value="UniProtKB-UniRule"/>
</dbReference>
<dbReference type="Gene3D" id="2.170.190.11">
    <property type="entry name" value="Molybdopterin biosynthesis moea protein, domain 3"/>
    <property type="match status" value="1"/>
</dbReference>
<dbReference type="InterPro" id="IPR038987">
    <property type="entry name" value="MoeA-like"/>
</dbReference>
<keyword evidence="9" id="KW-1185">Reference proteome</keyword>
<keyword evidence="6" id="KW-0500">Molybdenum</keyword>
<sequence>MISVEEAKNSIQQNSKKLAPKKVLLCDAADFILAEDVFAITDIPGYNQSSMDGYAIAFSSDQNPLTLSGTTEILVEMAAGTTTQHILEPKHAMRIFTGAPLPLGADTVVMQEKIEVKENKLVIKDEQLSLGANVRLKGAEVRSGALAMPEGTFLSAAAIGFLAGIGIAEVWIYPAPSVTVILTGNELQTPGTPLEFGQVYEANGVMLTVALQKAGIKEINVVKVADDLVELSGVLQTALETSDVVLLTGGVSVGDYDFVVEATQACQVVQQFHKIKQKPGKPIFFGVKANQLIFGLPGNPSSVLTCFYEYVYPALKVLLHGASAIKVVERNISHAYQKPAGLTHFLKARMDGDMVIPLHAQESFRLHSYAQADCLICLPEDCTLVAAGALVEVHILPI</sequence>
<dbReference type="RefSeq" id="WP_133558792.1">
    <property type="nucleotide sequence ID" value="NZ_SNWM01000006.1"/>
</dbReference>
<dbReference type="SMART" id="SM00852">
    <property type="entry name" value="MoCF_biosynth"/>
    <property type="match status" value="1"/>
</dbReference>
<dbReference type="InterPro" id="IPR005111">
    <property type="entry name" value="MoeA_C_domain_IV"/>
</dbReference>
<dbReference type="NCBIfam" id="NF045515">
    <property type="entry name" value="Glp_gephyrin"/>
    <property type="match status" value="1"/>
</dbReference>
<evidence type="ECO:0000256" key="2">
    <source>
        <dbReference type="ARBA" id="ARBA00005046"/>
    </source>
</evidence>
<evidence type="ECO:0000256" key="3">
    <source>
        <dbReference type="ARBA" id="ARBA00010763"/>
    </source>
</evidence>
<evidence type="ECO:0000259" key="7">
    <source>
        <dbReference type="SMART" id="SM00852"/>
    </source>
</evidence>
<evidence type="ECO:0000313" key="9">
    <source>
        <dbReference type="Proteomes" id="UP000295499"/>
    </source>
</evidence>
<dbReference type="InterPro" id="IPR036688">
    <property type="entry name" value="MoeA_C_domain_IV_sf"/>
</dbReference>
<dbReference type="InterPro" id="IPR036135">
    <property type="entry name" value="MoeA_linker/N_sf"/>
</dbReference>